<evidence type="ECO:0000256" key="2">
    <source>
        <dbReference type="ARBA" id="ARBA00022473"/>
    </source>
</evidence>
<dbReference type="AlphaFoldDB" id="A0A0N0BG94"/>
<protein>
    <submittedName>
        <fullName evidence="7">Homeobox protein OTX1</fullName>
    </submittedName>
</protein>
<keyword evidence="5" id="KW-0539">Nucleus</keyword>
<feature type="compositionally biased region" description="Low complexity" evidence="6">
    <location>
        <begin position="274"/>
        <end position="321"/>
    </location>
</feature>
<feature type="compositionally biased region" description="Basic and acidic residues" evidence="6">
    <location>
        <begin position="120"/>
        <end position="134"/>
    </location>
</feature>
<dbReference type="GO" id="GO:0005634">
    <property type="term" value="C:nucleus"/>
    <property type="evidence" value="ECO:0007669"/>
    <property type="project" value="UniProtKB-SubCell"/>
</dbReference>
<feature type="compositionally biased region" description="Basic residues" evidence="6">
    <location>
        <begin position="27"/>
        <end position="36"/>
    </location>
</feature>
<keyword evidence="4 7" id="KW-0371">Homeobox</keyword>
<dbReference type="PANTHER" id="PTHR45793">
    <property type="entry name" value="HOMEOBOX PROTEIN"/>
    <property type="match status" value="1"/>
</dbReference>
<reference evidence="7 8" key="1">
    <citation type="submission" date="2015-07" db="EMBL/GenBank/DDBJ databases">
        <title>The genome of Melipona quadrifasciata.</title>
        <authorList>
            <person name="Pan H."/>
            <person name="Kapheim K."/>
        </authorList>
    </citation>
    <scope>NUCLEOTIDE SEQUENCE [LARGE SCALE GENOMIC DNA]</scope>
    <source>
        <strain evidence="7">0111107301</strain>
        <tissue evidence="7">Whole body</tissue>
    </source>
</reference>
<dbReference type="STRING" id="166423.A0A0N0BG94"/>
<dbReference type="OrthoDB" id="6159439at2759"/>
<feature type="compositionally biased region" description="Basic and acidic residues" evidence="6">
    <location>
        <begin position="215"/>
        <end position="225"/>
    </location>
</feature>
<dbReference type="PANTHER" id="PTHR45793:SF5">
    <property type="entry name" value="HOMEOTIC PROTEIN OCELLILESS"/>
    <property type="match status" value="1"/>
</dbReference>
<keyword evidence="2" id="KW-0217">Developmental protein</keyword>
<feature type="region of interest" description="Disordered" evidence="6">
    <location>
        <begin position="71"/>
        <end position="189"/>
    </location>
</feature>
<organism evidence="7 8">
    <name type="scientific">Melipona quadrifasciata</name>
    <dbReference type="NCBI Taxonomy" id="166423"/>
    <lineage>
        <taxon>Eukaryota</taxon>
        <taxon>Metazoa</taxon>
        <taxon>Ecdysozoa</taxon>
        <taxon>Arthropoda</taxon>
        <taxon>Hexapoda</taxon>
        <taxon>Insecta</taxon>
        <taxon>Pterygota</taxon>
        <taxon>Neoptera</taxon>
        <taxon>Endopterygota</taxon>
        <taxon>Hymenoptera</taxon>
        <taxon>Apocrita</taxon>
        <taxon>Aculeata</taxon>
        <taxon>Apoidea</taxon>
        <taxon>Anthophila</taxon>
        <taxon>Apidae</taxon>
        <taxon>Melipona</taxon>
    </lineage>
</organism>
<evidence type="ECO:0000256" key="5">
    <source>
        <dbReference type="ARBA" id="ARBA00023242"/>
    </source>
</evidence>
<feature type="compositionally biased region" description="Gly residues" evidence="6">
    <location>
        <begin position="142"/>
        <end position="151"/>
    </location>
</feature>
<evidence type="ECO:0000256" key="1">
    <source>
        <dbReference type="ARBA" id="ARBA00004123"/>
    </source>
</evidence>
<dbReference type="Proteomes" id="UP000053105">
    <property type="component" value="Unassembled WGS sequence"/>
</dbReference>
<feature type="compositionally biased region" description="Basic and acidic residues" evidence="6">
    <location>
        <begin position="100"/>
        <end position="113"/>
    </location>
</feature>
<dbReference type="Gene3D" id="1.10.10.60">
    <property type="entry name" value="Homeodomain-like"/>
    <property type="match status" value="1"/>
</dbReference>
<evidence type="ECO:0000256" key="4">
    <source>
        <dbReference type="ARBA" id="ARBA00023155"/>
    </source>
</evidence>
<feature type="compositionally biased region" description="Basic residues" evidence="6">
    <location>
        <begin position="248"/>
        <end position="257"/>
    </location>
</feature>
<dbReference type="GO" id="GO:0000981">
    <property type="term" value="F:DNA-binding transcription factor activity, RNA polymerase II-specific"/>
    <property type="evidence" value="ECO:0007669"/>
    <property type="project" value="TreeGrafter"/>
</dbReference>
<dbReference type="EMBL" id="KQ435793">
    <property type="protein sequence ID" value="KOX74248.1"/>
    <property type="molecule type" value="Genomic_DNA"/>
</dbReference>
<evidence type="ECO:0000313" key="8">
    <source>
        <dbReference type="Proteomes" id="UP000053105"/>
    </source>
</evidence>
<sequence>MPDPGGQCQQEEGGDEGEEEKMEKHSLRVAKNKKVGRPGEPMRVSRAGVSRATSQLVNEENWLRVHEWAGVNKVAASRSEKRRGRTISWRKCQQVSSQMVERRWEEQRREKKGNGGTRAGEGKKERRADSRGEEGSATPLGGTSGCSGGAGAADLGGLAASTTSASDLFGPAAFGASAAGPYGALKTNPYVSALGMPPIEALHSTIGYPGCTPADGRRGNLEAKRQSNVSSDVHEDRLKAENSYRVWFKNRRAKCRQQQKQQQQQDKAPRSKKPSGNPSNNPPSGKSPSIATTPTPAAAVPATTPLSGGAGGSAASSPALLRDSPQYKPAGSATSLLLASSTTPPSLGGTVYSSGGSSSSIWSPAVTESGGAFPADHQRLAWTTTTSQQQCYQNYSSYYTNMDYLSPATHQLNVVDGGGSGLDNTWSKTRDESASSWFYNSAGWGDRK</sequence>
<keyword evidence="3 7" id="KW-0238">DNA-binding</keyword>
<feature type="region of interest" description="Disordered" evidence="6">
    <location>
        <begin position="1"/>
        <end position="53"/>
    </location>
</feature>
<feature type="compositionally biased region" description="Low complexity" evidence="6">
    <location>
        <begin position="1"/>
        <end position="11"/>
    </location>
</feature>
<evidence type="ECO:0000256" key="6">
    <source>
        <dbReference type="SAM" id="MobiDB-lite"/>
    </source>
</evidence>
<feature type="compositionally biased region" description="Basic and acidic residues" evidence="6">
    <location>
        <begin position="232"/>
        <end position="242"/>
    </location>
</feature>
<evidence type="ECO:0000256" key="3">
    <source>
        <dbReference type="ARBA" id="ARBA00023125"/>
    </source>
</evidence>
<evidence type="ECO:0000313" key="7">
    <source>
        <dbReference type="EMBL" id="KOX74248.1"/>
    </source>
</evidence>
<comment type="subcellular location">
    <subcellularLocation>
        <location evidence="1">Nucleus</location>
    </subcellularLocation>
</comment>
<feature type="region of interest" description="Disordered" evidence="6">
    <location>
        <begin position="207"/>
        <end position="330"/>
    </location>
</feature>
<dbReference type="GO" id="GO:0000978">
    <property type="term" value="F:RNA polymerase II cis-regulatory region sequence-specific DNA binding"/>
    <property type="evidence" value="ECO:0007669"/>
    <property type="project" value="TreeGrafter"/>
</dbReference>
<gene>
    <name evidence="7" type="ORF">WN51_13599</name>
</gene>
<accession>A0A0N0BG94</accession>
<proteinExistence type="predicted"/>
<feature type="compositionally biased region" description="Low complexity" evidence="6">
    <location>
        <begin position="152"/>
        <end position="184"/>
    </location>
</feature>
<name>A0A0N0BG94_9HYME</name>
<keyword evidence="8" id="KW-1185">Reference proteome</keyword>